<dbReference type="Pfam" id="PF13516">
    <property type="entry name" value="LRR_6"/>
    <property type="match status" value="2"/>
</dbReference>
<gene>
    <name evidence="2" type="ORF">Vbra_14073</name>
</gene>
<feature type="compositionally biased region" description="Pro residues" evidence="1">
    <location>
        <begin position="941"/>
        <end position="950"/>
    </location>
</feature>
<feature type="region of interest" description="Disordered" evidence="1">
    <location>
        <begin position="524"/>
        <end position="545"/>
    </location>
</feature>
<protein>
    <submittedName>
        <fullName evidence="2">Uncharacterized protein</fullName>
    </submittedName>
</protein>
<dbReference type="VEuPathDB" id="CryptoDB:Vbra_14073"/>
<feature type="region of interest" description="Disordered" evidence="1">
    <location>
        <begin position="1"/>
        <end position="21"/>
    </location>
</feature>
<feature type="region of interest" description="Disordered" evidence="1">
    <location>
        <begin position="992"/>
        <end position="1137"/>
    </location>
</feature>
<feature type="compositionally biased region" description="Pro residues" evidence="1">
    <location>
        <begin position="1430"/>
        <end position="1448"/>
    </location>
</feature>
<feature type="region of interest" description="Disordered" evidence="1">
    <location>
        <begin position="1313"/>
        <end position="1382"/>
    </location>
</feature>
<feature type="compositionally biased region" description="Pro residues" evidence="1">
    <location>
        <begin position="452"/>
        <end position="478"/>
    </location>
</feature>
<name>A0A0G4F0B6_VITBC</name>
<feature type="compositionally biased region" description="Low complexity" evidence="1">
    <location>
        <begin position="1089"/>
        <end position="1119"/>
    </location>
</feature>
<dbReference type="InterPro" id="IPR001611">
    <property type="entry name" value="Leu-rich_rpt"/>
</dbReference>
<accession>A0A0G4F0B6</accession>
<dbReference type="PANTHER" id="PTHR48148">
    <property type="entry name" value="KERATINOCYTE PROLINE-RICH PROTEIN"/>
    <property type="match status" value="1"/>
</dbReference>
<dbReference type="Proteomes" id="UP000041254">
    <property type="component" value="Unassembled WGS sequence"/>
</dbReference>
<dbReference type="InterPro" id="IPR032675">
    <property type="entry name" value="LRR_dom_sf"/>
</dbReference>
<sequence>MMAQLVTKQAREEGLGEEFGPTTEDDRDVIWKMWKAARGAVLHLLPPIRPSIVWPILPAIRLRLARALRIIRHLIYARLLSSFLSLKAVWRQSSMRGRASQASDAVRRRILGCQITEASAQWKGGVVGGLIELDRAVKRVLLRRKGMAMRVWRREAGRGDREGWAMMRKGLMNWTGEKGGDAEKKWLGLMLPERQLVVILLDALWRNNGSTLLSRLLIDTNVSSLAYQLANQYAHTDPSALPPRLASIAQPITAMSTLTSLTAFLPFPFESHDVGGDDVFVRVTPEAMRLWGRVREWHGRGGTPSDLGKRKRAMAYDEAREAKSLRAGIATLAGLEPRAKKQEKRPVELSQSVTSLSDKEMDRMVDELLGIFRLMRHQRKHGTNLLVDRDQLSKLVSHPGEKSGSKLSPRTLISSLESLNVLPPGSNWLDFERLAASLLQKDIDASAAPLPSVAPPSPTAPLDQPPPLSDTSPPPPPSNTFLDVPPLRVCVCAAYGLPLFDEPRDASRLYSVEVCLLGDGREERGGGSTMLRTRPSTLEGRGRPMGGRVMWDHTIEFSMRDLTVSAFRNLRLRFTLDVLVSHKEWRTLGTKEVPLRHLAKLQLEKPQPQPQSSTSAGRPQRFIVRGAWEDRAPAIELLRKDEWGNLLRPRAVLKPIPVRMDVWVDSAAFHPSLVDVHLDTSTDSTKEEQAKLATYAVEMSFSGPLGGGRQPQMRSTRFVLAQLLTKTTAGSRPAQWAKKCNWGDVVDISLEQLQEEGGEKQLQLSMALLSKIDNQPDTIRLGATPTPIDPLPFMLPFPPPPPHLPPYTLPTGDSLEDRTDWQLHPFRLTPSILPLRGQQAIDVWVGFKVRWVWEVVDYPREPFAAFPLPPFPKVRPLSHRSQQLRRGQDIQTEATYPPQYAETRLEPPCVEIVLDGMIVSNLPDLPMEYAIEVALSLKTTRPPPPSGPPPKRTETREELSRRESGVAVPPMATPLPATQAAFPPTVSLPVPASVSIPTPQAPLPPPPPSPPPHDEMESESSASSEERTPIVTETTGILSSFLGPTTSTQPVPQTMPPPQQSTRALSQVAKKRPPPPPPSMPFPEPPSPEGSESTSGSEEDQLLPNFNLPLFAPPTATHAAPPPDAVATSRPKGSPSVWMSRAIKSTGGEGERWIEWREVGEVLLDAGVDKTVGQMTMAVTLCARPLRIPSQGEWRPFATAHMPLSSVLTFTPTHPLPAPPELNFHSLLLQSALSTRDVTGSLRIACRVRHHMQAAFSFPPASPPRRPITPRLRFEPPLVDRAIGVDKGVEAQIEAPRTAEIAVPRVPARPSVPVTAVAKKPDSVIAAPPKKPGARPPPPPPPLPPVVPKRPSVRPPSESASEESVEPSRPSIINLTAAADRDRRADSWMGDFLGPSVRQSAGIFESIGASIGGAETGPVEARKAAGEGPRPSPTPPAPLRPPPPPPPPMEERKSRLTVVLKDSSYTDLDMVILERGVLDLRGKALGPKGFADMAREAHQWAKKLHTIKLAGTCLEDEGAMALARFLGSGTTAKTPRLSYLDVTDTEMTERGVVELVSCLYTLNIPIKQFSIGKNPLGVTGTAAVSALLSASNTLLNINLAGCGIEDGGARALAGALMPSGRAGQRPSPLMKIRLKDNRIGDNGAVLLFQSFANVPNLREINFGGNPWGDRGASALLALLDTPDMRIKDVDITSIRVSGSVRDALRQSAGEHNVAVVM</sequence>
<dbReference type="InParanoid" id="A0A0G4F0B6"/>
<dbReference type="STRING" id="1169540.A0A0G4F0B6"/>
<dbReference type="OrthoDB" id="333024at2759"/>
<organism evidence="2 3">
    <name type="scientific">Vitrella brassicaformis (strain CCMP3155)</name>
    <dbReference type="NCBI Taxonomy" id="1169540"/>
    <lineage>
        <taxon>Eukaryota</taxon>
        <taxon>Sar</taxon>
        <taxon>Alveolata</taxon>
        <taxon>Colpodellida</taxon>
        <taxon>Vitrellaceae</taxon>
        <taxon>Vitrella</taxon>
    </lineage>
</organism>
<feature type="compositionally biased region" description="Basic and acidic residues" evidence="1">
    <location>
        <begin position="951"/>
        <end position="964"/>
    </location>
</feature>
<feature type="compositionally biased region" description="Pro residues" evidence="1">
    <location>
        <begin position="1329"/>
        <end position="1348"/>
    </location>
</feature>
<proteinExistence type="predicted"/>
<feature type="compositionally biased region" description="Pro residues" evidence="1">
    <location>
        <begin position="1074"/>
        <end position="1088"/>
    </location>
</feature>
<feature type="region of interest" description="Disordered" evidence="1">
    <location>
        <begin position="1410"/>
        <end position="1454"/>
    </location>
</feature>
<dbReference type="EMBL" id="CDMY01000355">
    <property type="protein sequence ID" value="CEM04654.1"/>
    <property type="molecule type" value="Genomic_DNA"/>
</dbReference>
<reference evidence="2 3" key="1">
    <citation type="submission" date="2014-11" db="EMBL/GenBank/DDBJ databases">
        <authorList>
            <person name="Zhu J."/>
            <person name="Qi W."/>
            <person name="Song R."/>
        </authorList>
    </citation>
    <scope>NUCLEOTIDE SEQUENCE [LARGE SCALE GENOMIC DNA]</scope>
</reference>
<keyword evidence="3" id="KW-1185">Reference proteome</keyword>
<feature type="compositionally biased region" description="Pro residues" evidence="1">
    <location>
        <begin position="999"/>
        <end position="1011"/>
    </location>
</feature>
<dbReference type="Gene3D" id="3.80.10.10">
    <property type="entry name" value="Ribonuclease Inhibitor"/>
    <property type="match status" value="1"/>
</dbReference>
<dbReference type="PANTHER" id="PTHR48148:SF2">
    <property type="entry name" value="PA14 DOMAIN-CONTAINING PROTEIN"/>
    <property type="match status" value="1"/>
</dbReference>
<dbReference type="SMART" id="SM00368">
    <property type="entry name" value="LRR_RI"/>
    <property type="match status" value="5"/>
</dbReference>
<evidence type="ECO:0000313" key="3">
    <source>
        <dbReference type="Proteomes" id="UP000041254"/>
    </source>
</evidence>
<feature type="region of interest" description="Disordered" evidence="1">
    <location>
        <begin position="938"/>
        <end position="980"/>
    </location>
</feature>
<dbReference type="SUPFAM" id="SSF52047">
    <property type="entry name" value="RNI-like"/>
    <property type="match status" value="1"/>
</dbReference>
<evidence type="ECO:0000256" key="1">
    <source>
        <dbReference type="SAM" id="MobiDB-lite"/>
    </source>
</evidence>
<feature type="region of interest" description="Disordered" evidence="1">
    <location>
        <begin position="449"/>
        <end position="481"/>
    </location>
</feature>
<evidence type="ECO:0000313" key="2">
    <source>
        <dbReference type="EMBL" id="CEM04654.1"/>
    </source>
</evidence>